<dbReference type="InterPro" id="IPR050595">
    <property type="entry name" value="Bact_response_regulator"/>
</dbReference>
<dbReference type="PROSITE" id="PS50110">
    <property type="entry name" value="RESPONSE_REGULATORY"/>
    <property type="match status" value="1"/>
</dbReference>
<sequence length="154" mass="16938">MTMLNGRRVLLVEDESLVAMLAEDMLTDLGCEVVIAMRLDKALDLARTGTFDAAVLDVNLGDARSYPVADVLFERALPFLFATGYGVQGLEPVYQDVPVLQKPYQQRPMQHLLCRLLACETPPRKRTDPLRSLGCACVAQTSPSAPTFRADTPI</sequence>
<feature type="domain" description="Response regulatory" evidence="3">
    <location>
        <begin position="8"/>
        <end position="117"/>
    </location>
</feature>
<dbReference type="STRING" id="582675.SAMN05192565_1047"/>
<dbReference type="InterPro" id="IPR001789">
    <property type="entry name" value="Sig_transdc_resp-reg_receiver"/>
</dbReference>
<evidence type="ECO:0000256" key="2">
    <source>
        <dbReference type="PROSITE-ProRule" id="PRU00169"/>
    </source>
</evidence>
<keyword evidence="5" id="KW-1185">Reference proteome</keyword>
<proteinExistence type="predicted"/>
<name>A0A1I2S389_9HYPH</name>
<dbReference type="PANTHER" id="PTHR44591:SF24">
    <property type="entry name" value="PROTEIN-GLUTAMATE METHYLESTERASE_PROTEIN-GLUTAMINE GLUTAMINASE 1"/>
    <property type="match status" value="1"/>
</dbReference>
<accession>A0A1I2S389</accession>
<organism evidence="4 5">
    <name type="scientific">Methylobacterium gossipiicola</name>
    <dbReference type="NCBI Taxonomy" id="582675"/>
    <lineage>
        <taxon>Bacteria</taxon>
        <taxon>Pseudomonadati</taxon>
        <taxon>Pseudomonadota</taxon>
        <taxon>Alphaproteobacteria</taxon>
        <taxon>Hyphomicrobiales</taxon>
        <taxon>Methylobacteriaceae</taxon>
        <taxon>Methylobacterium</taxon>
    </lineage>
</organism>
<keyword evidence="1 2" id="KW-0597">Phosphoprotein</keyword>
<reference evidence="5" key="1">
    <citation type="submission" date="2016-10" db="EMBL/GenBank/DDBJ databases">
        <authorList>
            <person name="Varghese N."/>
            <person name="Submissions S."/>
        </authorList>
    </citation>
    <scope>NUCLEOTIDE SEQUENCE [LARGE SCALE GENOMIC DNA]</scope>
    <source>
        <strain evidence="5">Gh-105</strain>
    </source>
</reference>
<dbReference type="AlphaFoldDB" id="A0A1I2S389"/>
<feature type="modified residue" description="4-aspartylphosphate" evidence="2">
    <location>
        <position position="57"/>
    </location>
</feature>
<dbReference type="Pfam" id="PF00072">
    <property type="entry name" value="Response_reg"/>
    <property type="match status" value="1"/>
</dbReference>
<gene>
    <name evidence="4" type="ORF">SAMN05192565_1047</name>
</gene>
<dbReference type="SUPFAM" id="SSF52172">
    <property type="entry name" value="CheY-like"/>
    <property type="match status" value="1"/>
</dbReference>
<evidence type="ECO:0000313" key="4">
    <source>
        <dbReference type="EMBL" id="SFG47395.1"/>
    </source>
</evidence>
<dbReference type="SMART" id="SM00448">
    <property type="entry name" value="REC"/>
    <property type="match status" value="1"/>
</dbReference>
<dbReference type="Proteomes" id="UP000199229">
    <property type="component" value="Unassembled WGS sequence"/>
</dbReference>
<dbReference type="EMBL" id="FOPM01000004">
    <property type="protein sequence ID" value="SFG47395.1"/>
    <property type="molecule type" value="Genomic_DNA"/>
</dbReference>
<dbReference type="OrthoDB" id="582170at2"/>
<dbReference type="GO" id="GO:0000160">
    <property type="term" value="P:phosphorelay signal transduction system"/>
    <property type="evidence" value="ECO:0007669"/>
    <property type="project" value="InterPro"/>
</dbReference>
<evidence type="ECO:0000259" key="3">
    <source>
        <dbReference type="PROSITE" id="PS50110"/>
    </source>
</evidence>
<dbReference type="RefSeq" id="WP_091969386.1">
    <property type="nucleotide sequence ID" value="NZ_FOPM01000004.1"/>
</dbReference>
<dbReference type="InterPro" id="IPR011006">
    <property type="entry name" value="CheY-like_superfamily"/>
</dbReference>
<evidence type="ECO:0000256" key="1">
    <source>
        <dbReference type="ARBA" id="ARBA00022553"/>
    </source>
</evidence>
<evidence type="ECO:0000313" key="5">
    <source>
        <dbReference type="Proteomes" id="UP000199229"/>
    </source>
</evidence>
<dbReference type="PANTHER" id="PTHR44591">
    <property type="entry name" value="STRESS RESPONSE REGULATOR PROTEIN 1"/>
    <property type="match status" value="1"/>
</dbReference>
<protein>
    <submittedName>
        <fullName evidence="4">Response regulator receiver domain-containing protein</fullName>
    </submittedName>
</protein>
<dbReference type="Gene3D" id="3.40.50.2300">
    <property type="match status" value="1"/>
</dbReference>